<dbReference type="Proteomes" id="UP000323506">
    <property type="component" value="Chromosome A01"/>
</dbReference>
<accession>A0A5D2HGW7</accession>
<organism evidence="2 3">
    <name type="scientific">Gossypium darwinii</name>
    <name type="common">Darwin's cotton</name>
    <name type="synonym">Gossypium barbadense var. darwinii</name>
    <dbReference type="NCBI Taxonomy" id="34276"/>
    <lineage>
        <taxon>Eukaryota</taxon>
        <taxon>Viridiplantae</taxon>
        <taxon>Streptophyta</taxon>
        <taxon>Embryophyta</taxon>
        <taxon>Tracheophyta</taxon>
        <taxon>Spermatophyta</taxon>
        <taxon>Magnoliopsida</taxon>
        <taxon>eudicotyledons</taxon>
        <taxon>Gunneridae</taxon>
        <taxon>Pentapetalae</taxon>
        <taxon>rosids</taxon>
        <taxon>malvids</taxon>
        <taxon>Malvales</taxon>
        <taxon>Malvaceae</taxon>
        <taxon>Malvoideae</taxon>
        <taxon>Gossypium</taxon>
    </lineage>
</organism>
<evidence type="ECO:0000313" key="3">
    <source>
        <dbReference type="Proteomes" id="UP000323506"/>
    </source>
</evidence>
<keyword evidence="3" id="KW-1185">Reference proteome</keyword>
<feature type="region of interest" description="Disordered" evidence="1">
    <location>
        <begin position="1"/>
        <end position="21"/>
    </location>
</feature>
<gene>
    <name evidence="2" type="ORF">ES288_A01G011700v1</name>
</gene>
<dbReference type="EMBL" id="CM017688">
    <property type="protein sequence ID" value="TYH29442.1"/>
    <property type="molecule type" value="Genomic_DNA"/>
</dbReference>
<dbReference type="AlphaFoldDB" id="A0A5D2HGW7"/>
<sequence>MALATSSLKFGSDVTSPRSTNPSFSIFNKPLETSVAISSSGSGEAATSSAKAKVVPSTLLELSPTELLNFSMSLSTLDTKLGSAIIFFKCSLAFHHPAISK</sequence>
<evidence type="ECO:0000256" key="1">
    <source>
        <dbReference type="SAM" id="MobiDB-lite"/>
    </source>
</evidence>
<proteinExistence type="predicted"/>
<evidence type="ECO:0000313" key="2">
    <source>
        <dbReference type="EMBL" id="TYH29442.1"/>
    </source>
</evidence>
<name>A0A5D2HGW7_GOSDA</name>
<reference evidence="2 3" key="1">
    <citation type="submission" date="2019-06" db="EMBL/GenBank/DDBJ databases">
        <title>WGS assembly of Gossypium darwinii.</title>
        <authorList>
            <person name="Chen Z.J."/>
            <person name="Sreedasyam A."/>
            <person name="Ando A."/>
            <person name="Song Q."/>
            <person name="De L."/>
            <person name="Hulse-Kemp A."/>
            <person name="Ding M."/>
            <person name="Ye W."/>
            <person name="Kirkbride R."/>
            <person name="Jenkins J."/>
            <person name="Plott C."/>
            <person name="Lovell J."/>
            <person name="Lin Y.-M."/>
            <person name="Vaughn R."/>
            <person name="Liu B."/>
            <person name="Li W."/>
            <person name="Simpson S."/>
            <person name="Scheffler B."/>
            <person name="Saski C."/>
            <person name="Grover C."/>
            <person name="Hu G."/>
            <person name="Conover J."/>
            <person name="Carlson J."/>
            <person name="Shu S."/>
            <person name="Boston L."/>
            <person name="Williams M."/>
            <person name="Peterson D."/>
            <person name="Mcgee K."/>
            <person name="Jones D."/>
            <person name="Wendel J."/>
            <person name="Stelly D."/>
            <person name="Grimwood J."/>
            <person name="Schmutz J."/>
        </authorList>
    </citation>
    <scope>NUCLEOTIDE SEQUENCE [LARGE SCALE GENOMIC DNA]</scope>
    <source>
        <strain evidence="2">1808015.09</strain>
    </source>
</reference>
<protein>
    <submittedName>
        <fullName evidence="2">Uncharacterized protein</fullName>
    </submittedName>
</protein>